<feature type="region of interest" description="Disordered" evidence="1">
    <location>
        <begin position="1"/>
        <end position="27"/>
    </location>
</feature>
<protein>
    <submittedName>
        <fullName evidence="2">Uncharacterized protein</fullName>
    </submittedName>
</protein>
<feature type="compositionally biased region" description="Basic residues" evidence="1">
    <location>
        <begin position="204"/>
        <end position="217"/>
    </location>
</feature>
<evidence type="ECO:0000313" key="2">
    <source>
        <dbReference type="EMBL" id="KKY30788.1"/>
    </source>
</evidence>
<reference evidence="2 3" key="2">
    <citation type="submission" date="2015-05" db="EMBL/GenBank/DDBJ databases">
        <authorList>
            <person name="Morales-Cruz A."/>
            <person name="Amrine K.C."/>
            <person name="Cantu D."/>
        </authorList>
    </citation>
    <scope>NUCLEOTIDE SEQUENCE [LARGE SCALE GENOMIC DNA]</scope>
    <source>
        <strain evidence="2">DA912</strain>
    </source>
</reference>
<accession>A0A0G2H6I3</accession>
<evidence type="ECO:0000256" key="1">
    <source>
        <dbReference type="SAM" id="MobiDB-lite"/>
    </source>
</evidence>
<sequence>MAAAAESPSQKTSAAVDPVQPTPPKLSKLTIPKIQDDNFIGVTNPEVGEIYQAFYKDAHYEGWWMCTVLPWDAWERQIGINYSFHQAGLFNDLPDHCYTVDRVPVKPKSRRRKPVITGWKRGFEADGPRARERVFPVLFFDDTPGDPGNYKFPASPQKPFSFPKQALRALPAEWVAAASLRLPGVDVGRPVAGRDTAERFRERVRARRTLQAKKKPGTPRTPRTPETPATGSTGPVEVSSAVEGGFAMQDTTREDTEMADAESLSGATAVEDTAGQLDVLEADPTVKTTPSGSAKRWRAVILGQDA</sequence>
<reference evidence="2 3" key="1">
    <citation type="submission" date="2015-05" db="EMBL/GenBank/DDBJ databases">
        <title>Distinctive expansion of gene families associated with plant cell wall degradation and secondary metabolism in the genomes of grapevine trunk pathogens.</title>
        <authorList>
            <person name="Lawrence D.P."/>
            <person name="Travadon R."/>
            <person name="Rolshausen P.E."/>
            <person name="Baumgartner K."/>
        </authorList>
    </citation>
    <scope>NUCLEOTIDE SEQUENCE [LARGE SCALE GENOMIC DNA]</scope>
    <source>
        <strain evidence="2">DA912</strain>
    </source>
</reference>
<evidence type="ECO:0000313" key="3">
    <source>
        <dbReference type="Proteomes" id="UP000034680"/>
    </source>
</evidence>
<name>A0A0G2H6I3_9PEZI</name>
<dbReference type="EMBL" id="LCUC01000443">
    <property type="protein sequence ID" value="KKY30788.1"/>
    <property type="molecule type" value="Genomic_DNA"/>
</dbReference>
<organism evidence="2 3">
    <name type="scientific">Diaporthe ampelina</name>
    <dbReference type="NCBI Taxonomy" id="1214573"/>
    <lineage>
        <taxon>Eukaryota</taxon>
        <taxon>Fungi</taxon>
        <taxon>Dikarya</taxon>
        <taxon>Ascomycota</taxon>
        <taxon>Pezizomycotina</taxon>
        <taxon>Sordariomycetes</taxon>
        <taxon>Sordariomycetidae</taxon>
        <taxon>Diaporthales</taxon>
        <taxon>Diaporthaceae</taxon>
        <taxon>Diaporthe</taxon>
    </lineage>
</organism>
<gene>
    <name evidence="2" type="ORF">UCDDA912_g09261</name>
</gene>
<dbReference type="AlphaFoldDB" id="A0A0G2H6I3"/>
<dbReference type="STRING" id="1214573.A0A0G2H6I3"/>
<keyword evidence="3" id="KW-1185">Reference proteome</keyword>
<proteinExistence type="predicted"/>
<comment type="caution">
    <text evidence="2">The sequence shown here is derived from an EMBL/GenBank/DDBJ whole genome shotgun (WGS) entry which is preliminary data.</text>
</comment>
<dbReference type="OrthoDB" id="5234017at2759"/>
<dbReference type="Proteomes" id="UP000034680">
    <property type="component" value="Unassembled WGS sequence"/>
</dbReference>
<feature type="region of interest" description="Disordered" evidence="1">
    <location>
        <begin position="196"/>
        <end position="242"/>
    </location>
</feature>
<feature type="compositionally biased region" description="Low complexity" evidence="1">
    <location>
        <begin position="218"/>
        <end position="231"/>
    </location>
</feature>